<dbReference type="Proteomes" id="UP000708208">
    <property type="component" value="Unassembled WGS sequence"/>
</dbReference>
<dbReference type="OrthoDB" id="8290230at2759"/>
<proteinExistence type="predicted"/>
<organism evidence="1 2">
    <name type="scientific">Allacma fusca</name>
    <dbReference type="NCBI Taxonomy" id="39272"/>
    <lineage>
        <taxon>Eukaryota</taxon>
        <taxon>Metazoa</taxon>
        <taxon>Ecdysozoa</taxon>
        <taxon>Arthropoda</taxon>
        <taxon>Hexapoda</taxon>
        <taxon>Collembola</taxon>
        <taxon>Symphypleona</taxon>
        <taxon>Sminthuridae</taxon>
        <taxon>Allacma</taxon>
    </lineage>
</organism>
<reference evidence="1" key="1">
    <citation type="submission" date="2021-06" db="EMBL/GenBank/DDBJ databases">
        <authorList>
            <person name="Hodson N. C."/>
            <person name="Mongue J. A."/>
            <person name="Jaron S. K."/>
        </authorList>
    </citation>
    <scope>NUCLEOTIDE SEQUENCE</scope>
</reference>
<dbReference type="EMBL" id="CAJVCH010570916">
    <property type="protein sequence ID" value="CAG7836185.1"/>
    <property type="molecule type" value="Genomic_DNA"/>
</dbReference>
<gene>
    <name evidence="1" type="ORF">AFUS01_LOCUS45454</name>
</gene>
<evidence type="ECO:0000313" key="2">
    <source>
        <dbReference type="Proteomes" id="UP000708208"/>
    </source>
</evidence>
<dbReference type="AlphaFoldDB" id="A0A8J2LN40"/>
<name>A0A8J2LN40_9HEXA</name>
<keyword evidence="2" id="KW-1185">Reference proteome</keyword>
<protein>
    <submittedName>
        <fullName evidence="1">Uncharacterized protein</fullName>
    </submittedName>
</protein>
<evidence type="ECO:0000313" key="1">
    <source>
        <dbReference type="EMBL" id="CAG7836185.1"/>
    </source>
</evidence>
<sequence>MHILSLHWGTLRPDLLNQSFARPASSLSVGIETAWESYVRIKPIPWENPELTLFNWMVIFGGQTGSVFCGVKSNKVYRISSLLQDVVEFLNTLDSTLNRAEKLAQEDPYKDLIDQVKPAYEKIASIKKQTEIYEKMQRIPGGPTNFMSTALEALESIARLIPVFERQYRLIVAGKKKEIGLLQDDYKKSLQGLDSVFEDRTLDELEKIGVYMNDPSETFIDFKNVGLETIKEKVLHLANQFATLEKLQQQQSSLMENSPEGEIDEGLEEEITSFIQEVAGTISRDEQFFRLIMPKIGEKWKHIEGAVSKIGEHQSHVKTRYEKLGDQLDADVIRTRERINALKYPKKNDEL</sequence>
<accession>A0A8J2LN40</accession>
<comment type="caution">
    <text evidence="1">The sequence shown here is derived from an EMBL/GenBank/DDBJ whole genome shotgun (WGS) entry which is preliminary data.</text>
</comment>